<dbReference type="InterPro" id="IPR001077">
    <property type="entry name" value="COMT_C"/>
</dbReference>
<dbReference type="Pfam" id="PF08100">
    <property type="entry name" value="Dimerisation"/>
    <property type="match status" value="1"/>
</dbReference>
<dbReference type="KEGG" id="kal:KALB_7835"/>
<evidence type="ECO:0000259" key="6">
    <source>
        <dbReference type="Pfam" id="PF08100"/>
    </source>
</evidence>
<dbReference type="PROSITE" id="PS51683">
    <property type="entry name" value="SAM_OMT_II"/>
    <property type="match status" value="1"/>
</dbReference>
<keyword evidence="8" id="KW-1185">Reference proteome</keyword>
<dbReference type="InterPro" id="IPR036388">
    <property type="entry name" value="WH-like_DNA-bd_sf"/>
</dbReference>
<keyword evidence="1" id="KW-0489">Methyltransferase</keyword>
<dbReference type="SUPFAM" id="SSF46785">
    <property type="entry name" value="Winged helix' DNA-binding domain"/>
    <property type="match status" value="1"/>
</dbReference>
<organism evidence="7 8">
    <name type="scientific">Kutzneria albida DSM 43870</name>
    <dbReference type="NCBI Taxonomy" id="1449976"/>
    <lineage>
        <taxon>Bacteria</taxon>
        <taxon>Bacillati</taxon>
        <taxon>Actinomycetota</taxon>
        <taxon>Actinomycetes</taxon>
        <taxon>Pseudonocardiales</taxon>
        <taxon>Pseudonocardiaceae</taxon>
        <taxon>Kutzneria</taxon>
    </lineage>
</organism>
<dbReference type="InterPro" id="IPR012967">
    <property type="entry name" value="COMT_dimerisation"/>
</dbReference>
<keyword evidence="2" id="KW-0808">Transferase</keyword>
<dbReference type="AlphaFoldDB" id="W5WK26"/>
<feature type="active site" description="Proton acceptor" evidence="4">
    <location>
        <position position="248"/>
    </location>
</feature>
<dbReference type="GO" id="GO:0046983">
    <property type="term" value="F:protein dimerization activity"/>
    <property type="evidence" value="ECO:0007669"/>
    <property type="project" value="InterPro"/>
</dbReference>
<dbReference type="GO" id="GO:0032259">
    <property type="term" value="P:methylation"/>
    <property type="evidence" value="ECO:0007669"/>
    <property type="project" value="UniProtKB-KW"/>
</dbReference>
<dbReference type="Proteomes" id="UP000019225">
    <property type="component" value="Chromosome"/>
</dbReference>
<dbReference type="EMBL" id="CP007155">
    <property type="protein sequence ID" value="AHI01193.1"/>
    <property type="molecule type" value="Genomic_DNA"/>
</dbReference>
<dbReference type="GO" id="GO:0008171">
    <property type="term" value="F:O-methyltransferase activity"/>
    <property type="evidence" value="ECO:0007669"/>
    <property type="project" value="InterPro"/>
</dbReference>
<feature type="domain" description="O-methyltransferase C-terminal" evidence="5">
    <location>
        <begin position="113"/>
        <end position="319"/>
    </location>
</feature>
<accession>W5WK26</accession>
<dbReference type="Pfam" id="PF00891">
    <property type="entry name" value="Methyltransf_2"/>
    <property type="match status" value="1"/>
</dbReference>
<evidence type="ECO:0000256" key="3">
    <source>
        <dbReference type="ARBA" id="ARBA00022691"/>
    </source>
</evidence>
<dbReference type="Gene3D" id="1.10.10.10">
    <property type="entry name" value="Winged helix-like DNA-binding domain superfamily/Winged helix DNA-binding domain"/>
    <property type="match status" value="1"/>
</dbReference>
<evidence type="ECO:0000313" key="8">
    <source>
        <dbReference type="Proteomes" id="UP000019225"/>
    </source>
</evidence>
<gene>
    <name evidence="7" type="ORF">KALB_7835</name>
</gene>
<evidence type="ECO:0008006" key="9">
    <source>
        <dbReference type="Google" id="ProtNLM"/>
    </source>
</evidence>
<reference evidence="7 8" key="1">
    <citation type="journal article" date="2014" name="BMC Genomics">
        <title>Complete genome sequence of producer of the glycopeptide antibiotic Aculeximycin Kutzneria albida DSM 43870T, a representative of minor genus of Pseudonocardiaceae.</title>
        <authorList>
            <person name="Rebets Y."/>
            <person name="Tokovenko B."/>
            <person name="Lushchyk I."/>
            <person name="Ruckert C."/>
            <person name="Zaburannyi N."/>
            <person name="Bechthold A."/>
            <person name="Kalinowski J."/>
            <person name="Luzhetskyy A."/>
        </authorList>
    </citation>
    <scope>NUCLEOTIDE SEQUENCE [LARGE SCALE GENOMIC DNA]</scope>
    <source>
        <strain evidence="7">DSM 43870</strain>
    </source>
</reference>
<proteinExistence type="predicted"/>
<keyword evidence="3" id="KW-0949">S-adenosyl-L-methionine</keyword>
<name>W5WK26_9PSEU</name>
<feature type="domain" description="O-methyltransferase dimerisation" evidence="6">
    <location>
        <begin position="17"/>
        <end position="90"/>
    </location>
</feature>
<protein>
    <recommendedName>
        <fullName evidence="9">Methyltransferase</fullName>
    </recommendedName>
</protein>
<dbReference type="InterPro" id="IPR029063">
    <property type="entry name" value="SAM-dependent_MTases_sf"/>
</dbReference>
<sequence length="339" mass="36681">MGNTGRQPTDAAAIGRLSTAYAQSKILHSAVEIGLFELLAKGPASAGEIREQLGLHPRLVRDFLNALVALDLLEREGEQYRNSAAAQEVLVPGGPVYLGGRIKTASQRHYQMWGKLAEALRDGEPKAAQGGHGAFERLYQDPVAAKNFLVHMDANNAVVAPQLAEAVDWSSYQDFVDVGGARGNVAGRLVQAHAHLRGGVFELPAIEPFFDELMAEFGVTDRVSFHGGDFFTTPLPETDVVVFGHVLHDWDATRNLELLERAHAAIRPGGAVVVYDQMLDEDAPDLRSLIGSLNVALITEGGGEYTVAEGRTWVEKAGFTFRYAKKLAKGNDTVLVATR</sequence>
<dbReference type="PANTHER" id="PTHR43712">
    <property type="entry name" value="PUTATIVE (AFU_ORTHOLOGUE AFUA_4G14580)-RELATED"/>
    <property type="match status" value="1"/>
</dbReference>
<dbReference type="InterPro" id="IPR016461">
    <property type="entry name" value="COMT-like"/>
</dbReference>
<evidence type="ECO:0000256" key="4">
    <source>
        <dbReference type="PIRSR" id="PIRSR005739-1"/>
    </source>
</evidence>
<dbReference type="PIRSF" id="PIRSF005739">
    <property type="entry name" value="O-mtase"/>
    <property type="match status" value="1"/>
</dbReference>
<dbReference type="InterPro" id="IPR036390">
    <property type="entry name" value="WH_DNA-bd_sf"/>
</dbReference>
<evidence type="ECO:0000256" key="2">
    <source>
        <dbReference type="ARBA" id="ARBA00022679"/>
    </source>
</evidence>
<dbReference type="RefSeq" id="WP_025361012.1">
    <property type="nucleotide sequence ID" value="NZ_CP007155.1"/>
</dbReference>
<dbReference type="STRING" id="1449976.KALB_7835"/>
<dbReference type="HOGENOM" id="CLU_005533_4_0_11"/>
<dbReference type="PANTHER" id="PTHR43712:SF2">
    <property type="entry name" value="O-METHYLTRANSFERASE CICE"/>
    <property type="match status" value="1"/>
</dbReference>
<dbReference type="SUPFAM" id="SSF53335">
    <property type="entry name" value="S-adenosyl-L-methionine-dependent methyltransferases"/>
    <property type="match status" value="1"/>
</dbReference>
<dbReference type="eggNOG" id="COG4106">
    <property type="taxonomic scope" value="Bacteria"/>
</dbReference>
<evidence type="ECO:0000313" key="7">
    <source>
        <dbReference type="EMBL" id="AHI01193.1"/>
    </source>
</evidence>
<dbReference type="Gene3D" id="3.40.50.150">
    <property type="entry name" value="Vaccinia Virus protein VP39"/>
    <property type="match status" value="1"/>
</dbReference>
<evidence type="ECO:0000259" key="5">
    <source>
        <dbReference type="Pfam" id="PF00891"/>
    </source>
</evidence>
<evidence type="ECO:0000256" key="1">
    <source>
        <dbReference type="ARBA" id="ARBA00022603"/>
    </source>
</evidence>
<dbReference type="PATRIC" id="fig|1449976.3.peg.7868"/>
<dbReference type="OrthoDB" id="582216at2"/>